<evidence type="ECO:0000256" key="6">
    <source>
        <dbReference type="SAM" id="MobiDB-lite"/>
    </source>
</evidence>
<feature type="transmembrane region" description="Helical" evidence="7">
    <location>
        <begin position="184"/>
        <end position="206"/>
    </location>
</feature>
<evidence type="ECO:0000256" key="5">
    <source>
        <dbReference type="PROSITE-ProRule" id="PRU00205"/>
    </source>
</evidence>
<sequence length="289" mass="32960">MSAESSLAWLYSGVLSIGLFSAVWKAGHSIISPNLVPNTYRHFKDKDRLDWNSRYGSTLHALLIVLYAANVLFLTSTFEDFSESKAVHGPIVLRVTNGSQKALGISLGYFVVDITIMTFHYPELGGWEMMLHHWAAFLSVIAAAVSHQAHQYTLLLLFTELTTPFINARWIFDKLGWRNSRAYFVNGIVLFISWTIGRELLFLWFFRLMWRHRSEMALCNFPIRILVLGVPPLLFALNTFWFSKICRGVFKLLNGQLKKDDDLGYRKSPSVPWGSQQNASMSESGENRG</sequence>
<feature type="compositionally biased region" description="Polar residues" evidence="6">
    <location>
        <begin position="273"/>
        <end position="289"/>
    </location>
</feature>
<comment type="subcellular location">
    <subcellularLocation>
        <location evidence="1">Membrane</location>
        <topology evidence="1">Multi-pass membrane protein</topology>
    </subcellularLocation>
</comment>
<dbReference type="AlphaFoldDB" id="A0AAW1RGK4"/>
<dbReference type="GO" id="GO:0055088">
    <property type="term" value="P:lipid homeostasis"/>
    <property type="evidence" value="ECO:0007669"/>
    <property type="project" value="TreeGrafter"/>
</dbReference>
<feature type="transmembrane region" description="Helical" evidence="7">
    <location>
        <begin position="59"/>
        <end position="81"/>
    </location>
</feature>
<feature type="domain" description="TLC" evidence="8">
    <location>
        <begin position="46"/>
        <end position="254"/>
    </location>
</feature>
<feature type="transmembrane region" description="Helical" evidence="7">
    <location>
        <begin position="218"/>
        <end position="242"/>
    </location>
</feature>
<dbReference type="GO" id="GO:0016020">
    <property type="term" value="C:membrane"/>
    <property type="evidence" value="ECO:0007669"/>
    <property type="project" value="UniProtKB-SubCell"/>
</dbReference>
<keyword evidence="4 5" id="KW-0472">Membrane</keyword>
<dbReference type="PROSITE" id="PS50922">
    <property type="entry name" value="TLC"/>
    <property type="match status" value="1"/>
</dbReference>
<keyword evidence="2 5" id="KW-0812">Transmembrane</keyword>
<name>A0AAW1RGK4_9CHLO</name>
<evidence type="ECO:0000256" key="2">
    <source>
        <dbReference type="ARBA" id="ARBA00022692"/>
    </source>
</evidence>
<dbReference type="InterPro" id="IPR006634">
    <property type="entry name" value="TLC-dom"/>
</dbReference>
<evidence type="ECO:0000256" key="4">
    <source>
        <dbReference type="ARBA" id="ARBA00023136"/>
    </source>
</evidence>
<feature type="region of interest" description="Disordered" evidence="6">
    <location>
        <begin position="268"/>
        <end position="289"/>
    </location>
</feature>
<dbReference type="InterPro" id="IPR050846">
    <property type="entry name" value="TLCD"/>
</dbReference>
<dbReference type="GO" id="GO:0005783">
    <property type="term" value="C:endoplasmic reticulum"/>
    <property type="evidence" value="ECO:0007669"/>
    <property type="project" value="TreeGrafter"/>
</dbReference>
<dbReference type="SMART" id="SM00724">
    <property type="entry name" value="TLC"/>
    <property type="match status" value="1"/>
</dbReference>
<comment type="caution">
    <text evidence="9">The sequence shown here is derived from an EMBL/GenBank/DDBJ whole genome shotgun (WGS) entry which is preliminary data.</text>
</comment>
<accession>A0AAW1RGK4</accession>
<feature type="transmembrane region" description="Helical" evidence="7">
    <location>
        <begin position="7"/>
        <end position="27"/>
    </location>
</feature>
<dbReference type="PANTHER" id="PTHR13439:SF0">
    <property type="entry name" value="TOPOISOMERASE I DAMAGE AFFECTED PROTEIN 4"/>
    <property type="match status" value="1"/>
</dbReference>
<organism evidence="9 10">
    <name type="scientific">Apatococcus fuscideae</name>
    <dbReference type="NCBI Taxonomy" id="2026836"/>
    <lineage>
        <taxon>Eukaryota</taxon>
        <taxon>Viridiplantae</taxon>
        <taxon>Chlorophyta</taxon>
        <taxon>core chlorophytes</taxon>
        <taxon>Trebouxiophyceae</taxon>
        <taxon>Chlorellales</taxon>
        <taxon>Chlorellaceae</taxon>
        <taxon>Apatococcus</taxon>
    </lineage>
</organism>
<gene>
    <name evidence="9" type="ORF">WJX84_005708</name>
</gene>
<keyword evidence="3 7" id="KW-1133">Transmembrane helix</keyword>
<reference evidence="9 10" key="1">
    <citation type="journal article" date="2024" name="Nat. Commun.">
        <title>Phylogenomics reveals the evolutionary origins of lichenization in chlorophyte algae.</title>
        <authorList>
            <person name="Puginier C."/>
            <person name="Libourel C."/>
            <person name="Otte J."/>
            <person name="Skaloud P."/>
            <person name="Haon M."/>
            <person name="Grisel S."/>
            <person name="Petersen M."/>
            <person name="Berrin J.G."/>
            <person name="Delaux P.M."/>
            <person name="Dal Grande F."/>
            <person name="Keller J."/>
        </authorList>
    </citation>
    <scope>NUCLEOTIDE SEQUENCE [LARGE SCALE GENOMIC DNA]</scope>
    <source>
        <strain evidence="9 10">SAG 2523</strain>
    </source>
</reference>
<feature type="transmembrane region" description="Helical" evidence="7">
    <location>
        <begin position="152"/>
        <end position="172"/>
    </location>
</feature>
<evidence type="ECO:0000259" key="8">
    <source>
        <dbReference type="PROSITE" id="PS50922"/>
    </source>
</evidence>
<dbReference type="Pfam" id="PF03798">
    <property type="entry name" value="TRAM_LAG1_CLN8"/>
    <property type="match status" value="1"/>
</dbReference>
<dbReference type="PANTHER" id="PTHR13439">
    <property type="entry name" value="CT120 PROTEIN"/>
    <property type="match status" value="1"/>
</dbReference>
<feature type="transmembrane region" description="Helical" evidence="7">
    <location>
        <begin position="102"/>
        <end position="121"/>
    </location>
</feature>
<proteinExistence type="predicted"/>
<evidence type="ECO:0000313" key="9">
    <source>
        <dbReference type="EMBL" id="KAK9832671.1"/>
    </source>
</evidence>
<dbReference type="Proteomes" id="UP001485043">
    <property type="component" value="Unassembled WGS sequence"/>
</dbReference>
<evidence type="ECO:0000256" key="1">
    <source>
        <dbReference type="ARBA" id="ARBA00004141"/>
    </source>
</evidence>
<evidence type="ECO:0000256" key="3">
    <source>
        <dbReference type="ARBA" id="ARBA00022989"/>
    </source>
</evidence>
<keyword evidence="10" id="KW-1185">Reference proteome</keyword>
<dbReference type="EMBL" id="JALJOV010002223">
    <property type="protein sequence ID" value="KAK9832671.1"/>
    <property type="molecule type" value="Genomic_DNA"/>
</dbReference>
<evidence type="ECO:0000313" key="10">
    <source>
        <dbReference type="Proteomes" id="UP001485043"/>
    </source>
</evidence>
<protein>
    <recommendedName>
        <fullName evidence="8">TLC domain-containing protein</fullName>
    </recommendedName>
</protein>
<evidence type="ECO:0000256" key="7">
    <source>
        <dbReference type="SAM" id="Phobius"/>
    </source>
</evidence>